<dbReference type="PANTHER" id="PTHR40447">
    <property type="entry name" value="ANAEROBIC SULFITE REDUCTASE SUBUNIT A"/>
    <property type="match status" value="1"/>
</dbReference>
<evidence type="ECO:0000313" key="2">
    <source>
        <dbReference type="EMBL" id="KKM63559.1"/>
    </source>
</evidence>
<dbReference type="PROSITE" id="PS51379">
    <property type="entry name" value="4FE4S_FER_2"/>
    <property type="match status" value="2"/>
</dbReference>
<evidence type="ECO:0000259" key="1">
    <source>
        <dbReference type="PROSITE" id="PS51379"/>
    </source>
</evidence>
<reference evidence="2" key="1">
    <citation type="journal article" date="2015" name="Nature">
        <title>Complex archaea that bridge the gap between prokaryotes and eukaryotes.</title>
        <authorList>
            <person name="Spang A."/>
            <person name="Saw J.H."/>
            <person name="Jorgensen S.L."/>
            <person name="Zaremba-Niedzwiedzka K."/>
            <person name="Martijn J."/>
            <person name="Lind A.E."/>
            <person name="van Eijk R."/>
            <person name="Schleper C."/>
            <person name="Guy L."/>
            <person name="Ettema T.J."/>
        </authorList>
    </citation>
    <scope>NUCLEOTIDE SEQUENCE</scope>
</reference>
<dbReference type="InterPro" id="IPR009051">
    <property type="entry name" value="Helical_ferredxn"/>
</dbReference>
<dbReference type="SUPFAM" id="SSF46548">
    <property type="entry name" value="alpha-helical ferredoxin"/>
    <property type="match status" value="1"/>
</dbReference>
<dbReference type="EMBL" id="LAZR01011074">
    <property type="protein sequence ID" value="KKM63559.1"/>
    <property type="molecule type" value="Genomic_DNA"/>
</dbReference>
<dbReference type="PROSITE" id="PS00198">
    <property type="entry name" value="4FE4S_FER_1"/>
    <property type="match status" value="2"/>
</dbReference>
<accession>A0A0F9J1N4</accession>
<name>A0A0F9J1N4_9ZZZZ</name>
<dbReference type="InterPro" id="IPR017896">
    <property type="entry name" value="4Fe4S_Fe-S-bd"/>
</dbReference>
<proteinExistence type="predicted"/>
<organism evidence="2">
    <name type="scientific">marine sediment metagenome</name>
    <dbReference type="NCBI Taxonomy" id="412755"/>
    <lineage>
        <taxon>unclassified sequences</taxon>
        <taxon>metagenomes</taxon>
        <taxon>ecological metagenomes</taxon>
    </lineage>
</organism>
<sequence>MELKILEKNQVGKLYSELSGEYHFFAPVKESGNISFKKISNSDEIILDFLNSKVPPKDVLFPQKEILFEYKTDGRNVTEIIEREDLDDKILIFGIRSCDAHSFVLLANFFAFGEFQDELFLKKKENTTLIGIGCNTPKSTCFCTSLKGHPFQKDDFDIFMVDLDDKFLVEGVSDKGKELIQKLSWLSDADDADVQKAQKLSQQAEDLMSTKLDFSNVAATLDPNFEHPIWAEISDICISCGTCTFLCPTCTCFDVIDENEPYGNRGRRMRIWDTCQYCLYTKETSGHNPRNSVIERCRNRILHKFSYYPKNYDLIGCVGCGRCVQLCPVNNDLRSIITKINEIQQKKKEEEKVSA</sequence>
<comment type="caution">
    <text evidence="2">The sequence shown here is derived from an EMBL/GenBank/DDBJ whole genome shotgun (WGS) entry which is preliminary data.</text>
</comment>
<dbReference type="GO" id="GO:0051536">
    <property type="term" value="F:iron-sulfur cluster binding"/>
    <property type="evidence" value="ECO:0007669"/>
    <property type="project" value="InterPro"/>
</dbReference>
<feature type="domain" description="4Fe-4S ferredoxin-type" evidence="1">
    <location>
        <begin position="307"/>
        <end position="339"/>
    </location>
</feature>
<dbReference type="AlphaFoldDB" id="A0A0F9J1N4"/>
<dbReference type="PANTHER" id="PTHR40447:SF1">
    <property type="entry name" value="ANAEROBIC SULFITE REDUCTASE SUBUNIT A"/>
    <property type="match status" value="1"/>
</dbReference>
<gene>
    <name evidence="2" type="ORF">LCGC14_1510270</name>
</gene>
<dbReference type="Gene3D" id="1.10.1060.10">
    <property type="entry name" value="Alpha-helical ferredoxin"/>
    <property type="match status" value="1"/>
</dbReference>
<dbReference type="Pfam" id="PF17179">
    <property type="entry name" value="Fer4_22"/>
    <property type="match status" value="1"/>
</dbReference>
<dbReference type="InterPro" id="IPR017900">
    <property type="entry name" value="4Fe4S_Fe_S_CS"/>
</dbReference>
<feature type="domain" description="4Fe-4S ferredoxin-type" evidence="1">
    <location>
        <begin position="226"/>
        <end position="258"/>
    </location>
</feature>
<protein>
    <recommendedName>
        <fullName evidence="1">4Fe-4S ferredoxin-type domain-containing protein</fullName>
    </recommendedName>
</protein>